<evidence type="ECO:0008006" key="3">
    <source>
        <dbReference type="Google" id="ProtNLM"/>
    </source>
</evidence>
<dbReference type="GO" id="GO:0031023">
    <property type="term" value="P:microtubule organizing center organization"/>
    <property type="evidence" value="ECO:0007669"/>
    <property type="project" value="TreeGrafter"/>
</dbReference>
<dbReference type="OrthoDB" id="6435999at2759"/>
<dbReference type="Pfam" id="PF06694">
    <property type="entry name" value="Plant_NMP1"/>
    <property type="match status" value="1"/>
</dbReference>
<keyword evidence="2" id="KW-1185">Reference proteome</keyword>
<accession>A0A8S4NQK2</accession>
<sequence length="383" mass="42858">MAAISNEKYLAHSFKVKLDALGCPFTDGVEETWILELVFKAGEARIRLLQWLFSKFDTKLADLLDPQYASRDSKMDSRIQRLLYVASMIGLCRYDDVDIIRGVSSKKKQISFMEQLIDLVAVQDAADNPSKQAMMSPGLISDAMSVDSQFEKDCWYVDSLATQDLDNVFSSRVALLPHDLSTLVHRQWQAKGISSHDIKPLPDVQALLDESTRLVDDIARQTEVLNEITKLHAYPQDDPRTVSKVCQTLRIVLSELSQLVTSFSYCYENEMKQWCNKTPPNLSQLGPAFKRVHSMLQKFTALLQGLGDIRESYSTIISRNTATETTFSNLGQSKTSVGELVSVSQAAATSFQECLSVLGESRQRLDDTQSTLAASTFSILQQS</sequence>
<evidence type="ECO:0000313" key="1">
    <source>
        <dbReference type="EMBL" id="CAH1782612.1"/>
    </source>
</evidence>
<name>A0A8S4NQK2_OWEFU</name>
<dbReference type="GO" id="GO:0070652">
    <property type="term" value="C:HAUS complex"/>
    <property type="evidence" value="ECO:0007669"/>
    <property type="project" value="TreeGrafter"/>
</dbReference>
<dbReference type="EMBL" id="CAIIXF020000005">
    <property type="protein sequence ID" value="CAH1782612.1"/>
    <property type="molecule type" value="Genomic_DNA"/>
</dbReference>
<evidence type="ECO:0000313" key="2">
    <source>
        <dbReference type="Proteomes" id="UP000749559"/>
    </source>
</evidence>
<comment type="caution">
    <text evidence="1">The sequence shown here is derived from an EMBL/GenBank/DDBJ whole genome shotgun (WGS) entry which is preliminary data.</text>
</comment>
<dbReference type="AlphaFoldDB" id="A0A8S4NQK2"/>
<proteinExistence type="predicted"/>
<organism evidence="1 2">
    <name type="scientific">Owenia fusiformis</name>
    <name type="common">Polychaete worm</name>
    <dbReference type="NCBI Taxonomy" id="6347"/>
    <lineage>
        <taxon>Eukaryota</taxon>
        <taxon>Metazoa</taxon>
        <taxon>Spiralia</taxon>
        <taxon>Lophotrochozoa</taxon>
        <taxon>Annelida</taxon>
        <taxon>Polychaeta</taxon>
        <taxon>Sedentaria</taxon>
        <taxon>Canalipalpata</taxon>
        <taxon>Sabellida</taxon>
        <taxon>Oweniida</taxon>
        <taxon>Oweniidae</taxon>
        <taxon>Owenia</taxon>
    </lineage>
</organism>
<dbReference type="PANTHER" id="PTHR14352">
    <property type="entry name" value="HAUS AUGMIN-LIKE COMPLEX SUBUNIT 7"/>
    <property type="match status" value="1"/>
</dbReference>
<dbReference type="GO" id="GO:0051225">
    <property type="term" value="P:spindle assembly"/>
    <property type="evidence" value="ECO:0007669"/>
    <property type="project" value="TreeGrafter"/>
</dbReference>
<protein>
    <recommendedName>
        <fullName evidence="3">HAUS augmin-like complex subunit 7</fullName>
    </recommendedName>
</protein>
<dbReference type="GO" id="GO:0051011">
    <property type="term" value="F:microtubule minus-end binding"/>
    <property type="evidence" value="ECO:0007669"/>
    <property type="project" value="InterPro"/>
</dbReference>
<dbReference type="InterPro" id="IPR010604">
    <property type="entry name" value="Plant_AUG7"/>
</dbReference>
<reference evidence="1" key="1">
    <citation type="submission" date="2022-03" db="EMBL/GenBank/DDBJ databases">
        <authorList>
            <person name="Martin C."/>
        </authorList>
    </citation>
    <scope>NUCLEOTIDE SEQUENCE</scope>
</reference>
<dbReference type="Proteomes" id="UP000749559">
    <property type="component" value="Unassembled WGS sequence"/>
</dbReference>
<gene>
    <name evidence="1" type="ORF">OFUS_LOCUS9043</name>
</gene>
<dbReference type="InterPro" id="IPR029711">
    <property type="entry name" value="Haus7-like"/>
</dbReference>
<dbReference type="PANTHER" id="PTHR14352:SF2">
    <property type="entry name" value="HAUS AUGMIN-LIKE COMPLEX SUBUNIT 7"/>
    <property type="match status" value="1"/>
</dbReference>